<feature type="transmembrane region" description="Helical" evidence="12">
    <location>
        <begin position="185"/>
        <end position="207"/>
    </location>
</feature>
<evidence type="ECO:0000313" key="13">
    <source>
        <dbReference type="EMBL" id="KNX43339.1"/>
    </source>
</evidence>
<feature type="binding site" evidence="11">
    <location>
        <position position="431"/>
    </location>
    <ligand>
        <name>K(+)</name>
        <dbReference type="ChEBI" id="CHEBI:29103"/>
    </ligand>
</feature>
<comment type="subcellular location">
    <subcellularLocation>
        <location evidence="10">Cell inner membrane</location>
        <topology evidence="10">Multi-pass membrane protein</topology>
    </subcellularLocation>
    <subcellularLocation>
        <location evidence="1">Cell membrane</location>
        <topology evidence="1">Multi-pass membrane protein</topology>
    </subcellularLocation>
</comment>
<keyword evidence="5 12" id="KW-0812">Transmembrane</keyword>
<evidence type="ECO:0000256" key="4">
    <source>
        <dbReference type="ARBA" id="ARBA00022538"/>
    </source>
</evidence>
<feature type="transmembrane region" description="Helical" evidence="12">
    <location>
        <begin position="134"/>
        <end position="151"/>
    </location>
</feature>
<feature type="transmembrane region" description="Helical" evidence="12">
    <location>
        <begin position="328"/>
        <end position="350"/>
    </location>
</feature>
<dbReference type="InterPro" id="IPR004772">
    <property type="entry name" value="TrkH"/>
</dbReference>
<evidence type="ECO:0000256" key="3">
    <source>
        <dbReference type="ARBA" id="ARBA00022475"/>
    </source>
</evidence>
<evidence type="ECO:0000256" key="7">
    <source>
        <dbReference type="ARBA" id="ARBA00022989"/>
    </source>
</evidence>
<evidence type="ECO:0000256" key="5">
    <source>
        <dbReference type="ARBA" id="ARBA00022692"/>
    </source>
</evidence>
<evidence type="ECO:0000256" key="9">
    <source>
        <dbReference type="ARBA" id="ARBA00023136"/>
    </source>
</evidence>
<keyword evidence="7 12" id="KW-1133">Transmembrane helix</keyword>
<keyword evidence="4 10" id="KW-0633">Potassium transport</keyword>
<feature type="transmembrane region" description="Helical" evidence="12">
    <location>
        <begin position="456"/>
        <end position="480"/>
    </location>
</feature>
<keyword evidence="10" id="KW-0997">Cell inner membrane</keyword>
<feature type="transmembrane region" description="Helical" evidence="12">
    <location>
        <begin position="423"/>
        <end position="449"/>
    </location>
</feature>
<evidence type="ECO:0000256" key="8">
    <source>
        <dbReference type="ARBA" id="ARBA00023065"/>
    </source>
</evidence>
<dbReference type="Pfam" id="PF02386">
    <property type="entry name" value="TrkH"/>
    <property type="match status" value="2"/>
</dbReference>
<keyword evidence="11" id="KW-0479">Metal-binding</keyword>
<feature type="transmembrane region" description="Helical" evidence="12">
    <location>
        <begin position="389"/>
        <end position="411"/>
    </location>
</feature>
<name>A0A0L6D038_9RHOB</name>
<feature type="transmembrane region" description="Helical" evidence="12">
    <location>
        <begin position="70"/>
        <end position="92"/>
    </location>
</feature>
<dbReference type="GO" id="GO:0005886">
    <property type="term" value="C:plasma membrane"/>
    <property type="evidence" value="ECO:0007669"/>
    <property type="project" value="UniProtKB-SubCell"/>
</dbReference>
<feature type="binding site" evidence="11">
    <location>
        <position position="315"/>
    </location>
    <ligand>
        <name>K(+)</name>
        <dbReference type="ChEBI" id="CHEBI:29103"/>
    </ligand>
</feature>
<dbReference type="Proteomes" id="UP000037046">
    <property type="component" value="Unassembled WGS sequence"/>
</dbReference>
<keyword evidence="3 10" id="KW-1003">Cell membrane</keyword>
<dbReference type="OrthoDB" id="9810952at2"/>
<dbReference type="PANTHER" id="PTHR32024:SF3">
    <property type="entry name" value="TRK SYSTEM POTASSIUM UPTAKE PROTEIN"/>
    <property type="match status" value="1"/>
</dbReference>
<comment type="similarity">
    <text evidence="10">Belongs to the TrkH potassium transport family.</text>
</comment>
<evidence type="ECO:0000256" key="2">
    <source>
        <dbReference type="ARBA" id="ARBA00022448"/>
    </source>
</evidence>
<dbReference type="PIRSF" id="PIRSF006247">
    <property type="entry name" value="TrkH"/>
    <property type="match status" value="1"/>
</dbReference>
<dbReference type="InterPro" id="IPR003445">
    <property type="entry name" value="Cat_transpt"/>
</dbReference>
<sequence>MFDVRPVGYLVGLMLTAMGATMALPLLVDIAEGREHWPVFAESMIVTCMMGALVALACKNSVGKGLTIQQAFLLTTLVWVMLPLFGALPFMLGETDLHFIDAFFESMSGVTTTGTTVIAGLDDLPKGLLLWRGILQWLGGLGIVIVALVFLPEMRVGGMQFFRSEGFDTFGKALPRTIDISKGVLNVYLGLTLICTLTYLVLGMGAFEATVHALTTVSTGGFSSKDASFAAFPGAPQYACVIFMILATLPFVRMMQGVQGHIRPILHDTQVQTYLRWIFYAVVLVLAYDFAMNGRFDEESLRLRLFNVVSIFSGTGYTDGDLTAWGNFPFVILIAVGAIGGCTGSTGCAIKIFRYQLMLRALGQQARRIFHPSSVMVLRHEGRRVEDEVLQSVMLLFTCYILSLGFFSVALEMTGLPLMESVTAAWTAIFNVGPAFGETVGATGAVAAFPDAAKALMILAMLMGRLEVLAVIVLLVPAFWRN</sequence>
<accession>A0A0L6D038</accession>
<evidence type="ECO:0000256" key="1">
    <source>
        <dbReference type="ARBA" id="ARBA00004651"/>
    </source>
</evidence>
<dbReference type="PANTHER" id="PTHR32024">
    <property type="entry name" value="TRK SYSTEM POTASSIUM UPTAKE PROTEIN TRKG-RELATED"/>
    <property type="match status" value="1"/>
</dbReference>
<dbReference type="GO" id="GO:0046872">
    <property type="term" value="F:metal ion binding"/>
    <property type="evidence" value="ECO:0007669"/>
    <property type="project" value="UniProtKB-KW"/>
</dbReference>
<feature type="binding site" evidence="11">
    <location>
        <position position="220"/>
    </location>
    <ligand>
        <name>K(+)</name>
        <dbReference type="ChEBI" id="CHEBI:29103"/>
    </ligand>
</feature>
<feature type="transmembrane region" description="Helical" evidence="12">
    <location>
        <begin position="7"/>
        <end position="27"/>
    </location>
</feature>
<evidence type="ECO:0000256" key="10">
    <source>
        <dbReference type="PIRNR" id="PIRNR006247"/>
    </source>
</evidence>
<dbReference type="EMBL" id="LGVV01000001">
    <property type="protein sequence ID" value="KNX43339.1"/>
    <property type="molecule type" value="Genomic_DNA"/>
</dbReference>
<dbReference type="RefSeq" id="WP_050661091.1">
    <property type="nucleotide sequence ID" value="NZ_CP118494.1"/>
</dbReference>
<dbReference type="STRING" id="74031.SAMN04488077_11569"/>
<keyword evidence="6 10" id="KW-0630">Potassium</keyword>
<evidence type="ECO:0000313" key="14">
    <source>
        <dbReference type="Proteomes" id="UP000037046"/>
    </source>
</evidence>
<feature type="binding site" evidence="11">
    <location>
        <position position="432"/>
    </location>
    <ligand>
        <name>K(+)</name>
        <dbReference type="ChEBI" id="CHEBI:29103"/>
    </ligand>
</feature>
<feature type="transmembrane region" description="Helical" evidence="12">
    <location>
        <begin position="227"/>
        <end position="252"/>
    </location>
</feature>
<evidence type="ECO:0000256" key="11">
    <source>
        <dbReference type="PIRSR" id="PIRSR006247-1"/>
    </source>
</evidence>
<keyword evidence="2 10" id="KW-0813">Transport</keyword>
<feature type="transmembrane region" description="Helical" evidence="12">
    <location>
        <begin position="273"/>
        <end position="291"/>
    </location>
</feature>
<dbReference type="AlphaFoldDB" id="A0A0L6D038"/>
<feature type="binding site" evidence="11">
    <location>
        <position position="112"/>
    </location>
    <ligand>
        <name>K(+)</name>
        <dbReference type="ChEBI" id="CHEBI:29103"/>
    </ligand>
</feature>
<keyword evidence="9 10" id="KW-0472">Membrane</keyword>
<dbReference type="GO" id="GO:0015379">
    <property type="term" value="F:potassium:chloride symporter activity"/>
    <property type="evidence" value="ECO:0007669"/>
    <property type="project" value="InterPro"/>
</dbReference>
<keyword evidence="14" id="KW-1185">Reference proteome</keyword>
<proteinExistence type="inferred from homology"/>
<gene>
    <name evidence="13" type="primary">trkG_1</name>
    <name evidence="13" type="ORF">ROTO_01280</name>
</gene>
<feature type="binding site" evidence="11">
    <location>
        <position position="113"/>
    </location>
    <ligand>
        <name>K(+)</name>
        <dbReference type="ChEBI" id="CHEBI:29103"/>
    </ligand>
</feature>
<feature type="transmembrane region" description="Helical" evidence="12">
    <location>
        <begin position="39"/>
        <end position="58"/>
    </location>
</feature>
<reference evidence="14" key="1">
    <citation type="submission" date="2015-07" db="EMBL/GenBank/DDBJ databases">
        <title>Draft Genome Sequence of Roseovarius tolerans EL-164, a producer of N-Acylated Alanine Methyl Esters (NAMEs).</title>
        <authorList>
            <person name="Voget S."/>
            <person name="Bruns H."/>
            <person name="Wagner-Doebler I."/>
            <person name="Schulz S."/>
            <person name="Daniel R."/>
        </authorList>
    </citation>
    <scope>NUCLEOTIDE SEQUENCE [LARGE SCALE GENOMIC DNA]</scope>
    <source>
        <strain evidence="14">EL-164</strain>
    </source>
</reference>
<evidence type="ECO:0000256" key="12">
    <source>
        <dbReference type="SAM" id="Phobius"/>
    </source>
</evidence>
<organism evidence="13 14">
    <name type="scientific">Roseovarius tolerans</name>
    <dbReference type="NCBI Taxonomy" id="74031"/>
    <lineage>
        <taxon>Bacteria</taxon>
        <taxon>Pseudomonadati</taxon>
        <taxon>Pseudomonadota</taxon>
        <taxon>Alphaproteobacteria</taxon>
        <taxon>Rhodobacterales</taxon>
        <taxon>Roseobacteraceae</taxon>
        <taxon>Roseovarius</taxon>
    </lineage>
</organism>
<protein>
    <recommendedName>
        <fullName evidence="10">Trk system potassium uptake protein</fullName>
    </recommendedName>
</protein>
<dbReference type="PATRIC" id="fig|74031.6.peg.130"/>
<comment type="caution">
    <text evidence="13">The sequence shown here is derived from an EMBL/GenBank/DDBJ whole genome shotgun (WGS) entry which is preliminary data.</text>
</comment>
<keyword evidence="8 10" id="KW-0406">Ion transport</keyword>
<comment type="function">
    <text evidence="10">Low-affinity potassium transport system. Interacts with Trk system potassium uptake protein TrkA.</text>
</comment>
<evidence type="ECO:0000256" key="6">
    <source>
        <dbReference type="ARBA" id="ARBA00022958"/>
    </source>
</evidence>